<dbReference type="InterPro" id="IPR032675">
    <property type="entry name" value="LRR_dom_sf"/>
</dbReference>
<dbReference type="Proteomes" id="UP001229421">
    <property type="component" value="Unassembled WGS sequence"/>
</dbReference>
<organism evidence="3 4">
    <name type="scientific">Tagetes erecta</name>
    <name type="common">African marigold</name>
    <dbReference type="NCBI Taxonomy" id="13708"/>
    <lineage>
        <taxon>Eukaryota</taxon>
        <taxon>Viridiplantae</taxon>
        <taxon>Streptophyta</taxon>
        <taxon>Embryophyta</taxon>
        <taxon>Tracheophyta</taxon>
        <taxon>Spermatophyta</taxon>
        <taxon>Magnoliopsida</taxon>
        <taxon>eudicotyledons</taxon>
        <taxon>Gunneridae</taxon>
        <taxon>Pentapetalae</taxon>
        <taxon>asterids</taxon>
        <taxon>campanulids</taxon>
        <taxon>Asterales</taxon>
        <taxon>Asteraceae</taxon>
        <taxon>Asteroideae</taxon>
        <taxon>Heliantheae alliance</taxon>
        <taxon>Tageteae</taxon>
        <taxon>Tagetes</taxon>
    </lineage>
</organism>
<name>A0AAD8K9G8_TARER</name>
<dbReference type="PANTHER" id="PTHR47186:SF42">
    <property type="entry name" value="DISEASE RESISTANCE RPP13-LIKE PROTEIN 1"/>
    <property type="match status" value="1"/>
</dbReference>
<evidence type="ECO:0000256" key="1">
    <source>
        <dbReference type="ARBA" id="ARBA00022737"/>
    </source>
</evidence>
<sequence>MLDLEGCNHLQDVHAPVGCLEYISYLNLCGCWRFEQFVVEELNILDGLISVTELKLKVESPDICPVHPNSNLPKFQFNCEYTEPLPSTCRDVVKLISLGLCVCPNLESFSASVCSLQQLPVLTLKGSIPEVPKDLYRLQFLWRLTLSMKEIKYLPDSICMLKRLKCLKLESCWLLERLPVDLGRLEGLEVLYLTGCISLRDIPTSICNMKCLNKIYLNYCILLENLPKELGCLECLKVLNIRGAYSLSRLPLSIYQLKGLHSHLIYLIVVRSSKKVANFSYYVGVVALLLLSFRHFQIWNYVEFSRSYGLWRIQTFLERELSHSQDIDTVLTSTASIALILRKSTSILGLMPWQII</sequence>
<gene>
    <name evidence="3" type="ORF">QVD17_27673</name>
</gene>
<reference evidence="3" key="1">
    <citation type="journal article" date="2023" name="bioRxiv">
        <title>Improved chromosome-level genome assembly for marigold (Tagetes erecta).</title>
        <authorList>
            <person name="Jiang F."/>
            <person name="Yuan L."/>
            <person name="Wang S."/>
            <person name="Wang H."/>
            <person name="Xu D."/>
            <person name="Wang A."/>
            <person name="Fan W."/>
        </authorList>
    </citation>
    <scope>NUCLEOTIDE SEQUENCE</scope>
    <source>
        <strain evidence="3">WSJ</strain>
        <tissue evidence="3">Leaf</tissue>
    </source>
</reference>
<dbReference type="Pfam" id="PF23598">
    <property type="entry name" value="LRR_14"/>
    <property type="match status" value="1"/>
</dbReference>
<dbReference type="InterPro" id="IPR055414">
    <property type="entry name" value="LRR_R13L4/SHOC2-like"/>
</dbReference>
<comment type="caution">
    <text evidence="3">The sequence shown here is derived from an EMBL/GenBank/DDBJ whole genome shotgun (WGS) entry which is preliminary data.</text>
</comment>
<dbReference type="Gene3D" id="3.80.10.10">
    <property type="entry name" value="Ribonuclease Inhibitor"/>
    <property type="match status" value="1"/>
</dbReference>
<keyword evidence="1" id="KW-0677">Repeat</keyword>
<proteinExistence type="predicted"/>
<evidence type="ECO:0000313" key="3">
    <source>
        <dbReference type="EMBL" id="KAK1418528.1"/>
    </source>
</evidence>
<protein>
    <recommendedName>
        <fullName evidence="2">Disease resistance R13L4/SHOC-2-like LRR domain-containing protein</fullName>
    </recommendedName>
</protein>
<evidence type="ECO:0000313" key="4">
    <source>
        <dbReference type="Proteomes" id="UP001229421"/>
    </source>
</evidence>
<feature type="domain" description="Disease resistance R13L4/SHOC-2-like LRR" evidence="2">
    <location>
        <begin position="91"/>
        <end position="215"/>
    </location>
</feature>
<dbReference type="PANTHER" id="PTHR47186">
    <property type="entry name" value="LEUCINE-RICH REPEAT-CONTAINING PROTEIN 57"/>
    <property type="match status" value="1"/>
</dbReference>
<accession>A0AAD8K9G8</accession>
<dbReference type="AlphaFoldDB" id="A0AAD8K9G8"/>
<evidence type="ECO:0000259" key="2">
    <source>
        <dbReference type="Pfam" id="PF23598"/>
    </source>
</evidence>
<dbReference type="SUPFAM" id="SSF52058">
    <property type="entry name" value="L domain-like"/>
    <property type="match status" value="1"/>
</dbReference>
<keyword evidence="4" id="KW-1185">Reference proteome</keyword>
<dbReference type="EMBL" id="JAUHHV010000007">
    <property type="protein sequence ID" value="KAK1418528.1"/>
    <property type="molecule type" value="Genomic_DNA"/>
</dbReference>